<evidence type="ECO:0000259" key="6">
    <source>
        <dbReference type="PROSITE" id="PS50111"/>
    </source>
</evidence>
<dbReference type="Proteomes" id="UP001195941">
    <property type="component" value="Unassembled WGS sequence"/>
</dbReference>
<dbReference type="InterPro" id="IPR003660">
    <property type="entry name" value="HAMP_dom"/>
</dbReference>
<name>A0ABS5HRK3_9RHOB</name>
<dbReference type="PROSITE" id="PS50111">
    <property type="entry name" value="CHEMOTAXIS_TRANSDUC_2"/>
    <property type="match status" value="1"/>
</dbReference>
<evidence type="ECO:0000313" key="9">
    <source>
        <dbReference type="Proteomes" id="UP001195941"/>
    </source>
</evidence>
<evidence type="ECO:0000256" key="3">
    <source>
        <dbReference type="PROSITE-ProRule" id="PRU00284"/>
    </source>
</evidence>
<evidence type="ECO:0000256" key="5">
    <source>
        <dbReference type="SAM" id="Phobius"/>
    </source>
</evidence>
<dbReference type="CDD" id="cd06225">
    <property type="entry name" value="HAMP"/>
    <property type="match status" value="1"/>
</dbReference>
<evidence type="ECO:0000256" key="2">
    <source>
        <dbReference type="ARBA" id="ARBA00029447"/>
    </source>
</evidence>
<reference evidence="8 9" key="1">
    <citation type="journal article" date="2021" name="Arch. Microbiol.">
        <title>Thalassobius aquimarinus sp. nov., isolated from the Sea of Japan seashore.</title>
        <authorList>
            <person name="Kurilenko V.V."/>
            <person name="Romanenko L.A."/>
            <person name="Chernysheva N.Y."/>
            <person name="Velansky P.V."/>
            <person name="Tekutyeva L.A."/>
            <person name="Isaeva M.P."/>
            <person name="Mikhailov V.V."/>
        </authorList>
    </citation>
    <scope>NUCLEOTIDE SEQUENCE [LARGE SCALE GENOMIC DNA]</scope>
    <source>
        <strain evidence="8 9">KMM 8518</strain>
    </source>
</reference>
<comment type="caution">
    <text evidence="8">The sequence shown here is derived from an EMBL/GenBank/DDBJ whole genome shotgun (WGS) entry which is preliminary data.</text>
</comment>
<dbReference type="Gene3D" id="1.10.287.950">
    <property type="entry name" value="Methyl-accepting chemotaxis protein"/>
    <property type="match status" value="1"/>
</dbReference>
<sequence>MRFTLKTRLAATFGAVFIIFSGSMFIALKELDTARQKLGHIVQDEVDHLMDAELLMLLSRDMQLNVANILIGWEGGEDDPERIPNLQKALAENGAQLTELVEHMEAEAYDQAKGSLQAIGSHLESFKKDTEAAIAYELAGDGRANEVYHHKANPAMAQISDLAQEVELVYVAKMEEAVEVANAEFLVTRRNLFLAMGAAVVLMLVSSVLIIRKLSSGLNSSIALARRVASGDLRATAEVKGRDEISDLQTALNDMVLRLRETVDNVSAAVSNLVAGANQVSGTSETLSEGASVQAGSTEEVSSAVEQMSANISATSDNAIETDEISAKAAKDAQVSGEAVSDAVAAMKNIGERIMILQEIARQTDLLALNAAVEAARAGDHGRGFAVVAAEVRKLAENSQQAAAEISALSNNTVSTATKAGEMLNDLVPNIQRTSSLVSDITSASRELAIGSTQINESVQRLDSVTQSNTSASEELSAAATELLGQAEHLAEVIGFFRTEGAALKAPSAAPAVKPEDDEAPMIDLNSPEDEAEVDFKAA</sequence>
<dbReference type="EMBL" id="JADMKU010000008">
    <property type="protein sequence ID" value="MBR9651610.1"/>
    <property type="molecule type" value="Genomic_DNA"/>
</dbReference>
<keyword evidence="5" id="KW-0812">Transmembrane</keyword>
<accession>A0ABS5HRK3</accession>
<keyword evidence="9" id="KW-1185">Reference proteome</keyword>
<feature type="domain" description="Methyl-accepting transducer" evidence="6">
    <location>
        <begin position="269"/>
        <end position="484"/>
    </location>
</feature>
<evidence type="ECO:0000256" key="4">
    <source>
        <dbReference type="SAM" id="MobiDB-lite"/>
    </source>
</evidence>
<dbReference type="PROSITE" id="PS50885">
    <property type="entry name" value="HAMP"/>
    <property type="match status" value="1"/>
</dbReference>
<dbReference type="InterPro" id="IPR051310">
    <property type="entry name" value="MCP_chemotaxis"/>
</dbReference>
<evidence type="ECO:0000313" key="8">
    <source>
        <dbReference type="EMBL" id="MBR9651610.1"/>
    </source>
</evidence>
<dbReference type="SMART" id="SM00304">
    <property type="entry name" value="HAMP"/>
    <property type="match status" value="1"/>
</dbReference>
<dbReference type="Pfam" id="PF00672">
    <property type="entry name" value="HAMP"/>
    <property type="match status" value="1"/>
</dbReference>
<dbReference type="Pfam" id="PF00015">
    <property type="entry name" value="MCPsignal"/>
    <property type="match status" value="1"/>
</dbReference>
<organism evidence="8 9">
    <name type="scientific">Thalassovita aquimarina</name>
    <dbReference type="NCBI Taxonomy" id="2785917"/>
    <lineage>
        <taxon>Bacteria</taxon>
        <taxon>Pseudomonadati</taxon>
        <taxon>Pseudomonadota</taxon>
        <taxon>Alphaproteobacteria</taxon>
        <taxon>Rhodobacterales</taxon>
        <taxon>Roseobacteraceae</taxon>
        <taxon>Thalassovita</taxon>
    </lineage>
</organism>
<keyword evidence="5" id="KW-0472">Membrane</keyword>
<dbReference type="PANTHER" id="PTHR43531">
    <property type="entry name" value="PROTEIN ICFG"/>
    <property type="match status" value="1"/>
</dbReference>
<dbReference type="SMART" id="SM00283">
    <property type="entry name" value="MA"/>
    <property type="match status" value="1"/>
</dbReference>
<feature type="transmembrane region" description="Helical" evidence="5">
    <location>
        <begin position="192"/>
        <end position="211"/>
    </location>
</feature>
<feature type="domain" description="HAMP" evidence="7">
    <location>
        <begin position="212"/>
        <end position="264"/>
    </location>
</feature>
<evidence type="ECO:0000256" key="1">
    <source>
        <dbReference type="ARBA" id="ARBA00022500"/>
    </source>
</evidence>
<dbReference type="RefSeq" id="WP_212701127.1">
    <property type="nucleotide sequence ID" value="NZ_JADMKU010000008.1"/>
</dbReference>
<dbReference type="InterPro" id="IPR004089">
    <property type="entry name" value="MCPsignal_dom"/>
</dbReference>
<keyword evidence="1" id="KW-0145">Chemotaxis</keyword>
<evidence type="ECO:0000259" key="7">
    <source>
        <dbReference type="PROSITE" id="PS50885"/>
    </source>
</evidence>
<protein>
    <submittedName>
        <fullName evidence="8">HAMP domain-containing protein</fullName>
    </submittedName>
</protein>
<feature type="region of interest" description="Disordered" evidence="4">
    <location>
        <begin position="506"/>
        <end position="539"/>
    </location>
</feature>
<dbReference type="SUPFAM" id="SSF58104">
    <property type="entry name" value="Methyl-accepting chemotaxis protein (MCP) signaling domain"/>
    <property type="match status" value="1"/>
</dbReference>
<keyword evidence="5" id="KW-1133">Transmembrane helix</keyword>
<dbReference type="PANTHER" id="PTHR43531:SF11">
    <property type="entry name" value="METHYL-ACCEPTING CHEMOTAXIS PROTEIN 3"/>
    <property type="match status" value="1"/>
</dbReference>
<keyword evidence="3" id="KW-0807">Transducer</keyword>
<feature type="compositionally biased region" description="Acidic residues" evidence="4">
    <location>
        <begin position="516"/>
        <end position="533"/>
    </location>
</feature>
<proteinExistence type="inferred from homology"/>
<gene>
    <name evidence="8" type="ORF">IT775_10795</name>
</gene>
<comment type="similarity">
    <text evidence="2">Belongs to the methyl-accepting chemotaxis (MCP) protein family.</text>
</comment>